<name>A0A6J6I164_9ZZZZ</name>
<dbReference type="EMBL" id="CAFBME010000127">
    <property type="protein sequence ID" value="CAB4902671.1"/>
    <property type="molecule type" value="Genomic_DNA"/>
</dbReference>
<organism evidence="3">
    <name type="scientific">freshwater metagenome</name>
    <dbReference type="NCBI Taxonomy" id="449393"/>
    <lineage>
        <taxon>unclassified sequences</taxon>
        <taxon>metagenomes</taxon>
        <taxon>ecological metagenomes</taxon>
    </lineage>
</organism>
<dbReference type="EMBL" id="CAFBPI010000013">
    <property type="protein sequence ID" value="CAB5008724.1"/>
    <property type="molecule type" value="Genomic_DNA"/>
</dbReference>
<dbReference type="PANTHER" id="PTHR42743">
    <property type="entry name" value="AMINO-ACID AMINOTRANSFERASE"/>
    <property type="match status" value="1"/>
</dbReference>
<sequence>MSFWYRGQIHHSNEISLPIDSMSWQRGDGIFETLRVVNGTPYFLRRHLDRLSTSLERCGFPSLDLEYVTNAAIDLAKNGTKAQLERMRITAYRDGELIMTLTASKPSVGLQHFMVSRAPVNSASLMSGNKAASYFEFMQQRAIAERSGFGDAILSNMNGVITETSLANLLLEIDGTLRTPTLESGALPGITRSLILEWSPEIIEIDTHIDELSKVTAAASVSSVFGVVPIESIEHRTLVRSANIAEVSKVFEERALMNPSY</sequence>
<dbReference type="Pfam" id="PF01063">
    <property type="entry name" value="Aminotran_4"/>
    <property type="match status" value="1"/>
</dbReference>
<dbReference type="GO" id="GO:0003824">
    <property type="term" value="F:catalytic activity"/>
    <property type="evidence" value="ECO:0007669"/>
    <property type="project" value="InterPro"/>
</dbReference>
<dbReference type="InterPro" id="IPR043132">
    <property type="entry name" value="BCAT-like_C"/>
</dbReference>
<reference evidence="3" key="1">
    <citation type="submission" date="2020-05" db="EMBL/GenBank/DDBJ databases">
        <authorList>
            <person name="Chiriac C."/>
            <person name="Salcher M."/>
            <person name="Ghai R."/>
            <person name="Kavagutti S V."/>
        </authorList>
    </citation>
    <scope>NUCLEOTIDE SEQUENCE</scope>
</reference>
<gene>
    <name evidence="2" type="ORF">UFOPK1380_00848</name>
    <name evidence="3" type="ORF">UFOPK1863_00989</name>
    <name evidence="4" type="ORF">UFOPK3555_00980</name>
    <name evidence="5" type="ORF">UFOPK4095_00341</name>
</gene>
<evidence type="ECO:0000313" key="5">
    <source>
        <dbReference type="EMBL" id="CAB5008724.1"/>
    </source>
</evidence>
<dbReference type="Gene3D" id="3.20.10.10">
    <property type="entry name" value="D-amino Acid Aminotransferase, subunit A, domain 2"/>
    <property type="match status" value="1"/>
</dbReference>
<comment type="similarity">
    <text evidence="1">Belongs to the class-IV pyridoxal-phosphate-dependent aminotransferase family.</text>
</comment>
<dbReference type="EMBL" id="CAEZUY010000123">
    <property type="protein sequence ID" value="CAB4620142.1"/>
    <property type="molecule type" value="Genomic_DNA"/>
</dbReference>
<dbReference type="SUPFAM" id="SSF56752">
    <property type="entry name" value="D-aminoacid aminotransferase-like PLP-dependent enzymes"/>
    <property type="match status" value="1"/>
</dbReference>
<dbReference type="GO" id="GO:0046394">
    <property type="term" value="P:carboxylic acid biosynthetic process"/>
    <property type="evidence" value="ECO:0007669"/>
    <property type="project" value="UniProtKB-ARBA"/>
</dbReference>
<dbReference type="InterPro" id="IPR050571">
    <property type="entry name" value="Class-IV_PLP-Dep_Aminotrnsfr"/>
</dbReference>
<dbReference type="Gene3D" id="3.30.470.10">
    <property type="match status" value="1"/>
</dbReference>
<dbReference type="InterPro" id="IPR043131">
    <property type="entry name" value="BCAT-like_N"/>
</dbReference>
<evidence type="ECO:0000313" key="3">
    <source>
        <dbReference type="EMBL" id="CAB4620142.1"/>
    </source>
</evidence>
<dbReference type="PANTHER" id="PTHR42743:SF11">
    <property type="entry name" value="AMINODEOXYCHORISMATE LYASE"/>
    <property type="match status" value="1"/>
</dbReference>
<evidence type="ECO:0000313" key="2">
    <source>
        <dbReference type="EMBL" id="CAB4537342.1"/>
    </source>
</evidence>
<dbReference type="InterPro" id="IPR036038">
    <property type="entry name" value="Aminotransferase-like"/>
</dbReference>
<proteinExistence type="inferred from homology"/>
<dbReference type="InterPro" id="IPR001544">
    <property type="entry name" value="Aminotrans_IV"/>
</dbReference>
<evidence type="ECO:0000313" key="4">
    <source>
        <dbReference type="EMBL" id="CAB4902671.1"/>
    </source>
</evidence>
<evidence type="ECO:0000256" key="1">
    <source>
        <dbReference type="ARBA" id="ARBA00009320"/>
    </source>
</evidence>
<accession>A0A6J6I164</accession>
<protein>
    <submittedName>
        <fullName evidence="3">Unannotated protein</fullName>
    </submittedName>
</protein>
<dbReference type="EMBL" id="CAEZSC010000049">
    <property type="protein sequence ID" value="CAB4537342.1"/>
    <property type="molecule type" value="Genomic_DNA"/>
</dbReference>
<dbReference type="AlphaFoldDB" id="A0A6J6I164"/>